<proteinExistence type="inferred from homology"/>
<feature type="repeat" description="NHL" evidence="9">
    <location>
        <begin position="665"/>
        <end position="708"/>
    </location>
</feature>
<dbReference type="InterPro" id="IPR014756">
    <property type="entry name" value="Ig_E-set"/>
</dbReference>
<feature type="repeat" description="Filamin" evidence="8">
    <location>
        <begin position="408"/>
        <end position="511"/>
    </location>
</feature>
<dbReference type="SUPFAM" id="SSF57850">
    <property type="entry name" value="RING/U-box"/>
    <property type="match status" value="1"/>
</dbReference>
<dbReference type="PANTHER" id="PTHR25462:SF303">
    <property type="entry name" value="E3 UBIQUITIN-PROTEIN LIGASE TRIM71"/>
    <property type="match status" value="1"/>
</dbReference>
<protein>
    <submittedName>
        <fullName evidence="12">Uncharacterized protein</fullName>
    </submittedName>
</protein>
<dbReference type="Pfam" id="PF13445">
    <property type="entry name" value="zf-RING_UBOX"/>
    <property type="match status" value="1"/>
</dbReference>
<dbReference type="InterPro" id="IPR017907">
    <property type="entry name" value="Znf_RING_CS"/>
</dbReference>
<evidence type="ECO:0000256" key="4">
    <source>
        <dbReference type="ARBA" id="ARBA00022737"/>
    </source>
</evidence>
<dbReference type="InterPro" id="IPR011042">
    <property type="entry name" value="6-blade_b-propeller_TolB-like"/>
</dbReference>
<feature type="repeat" description="NHL" evidence="9">
    <location>
        <begin position="618"/>
        <end position="661"/>
    </location>
</feature>
<dbReference type="Gene3D" id="3.30.160.60">
    <property type="entry name" value="Classic Zinc Finger"/>
    <property type="match status" value="1"/>
</dbReference>
<dbReference type="InterPro" id="IPR013783">
    <property type="entry name" value="Ig-like_fold"/>
</dbReference>
<dbReference type="PANTHER" id="PTHR25462">
    <property type="entry name" value="BONUS, ISOFORM C-RELATED"/>
    <property type="match status" value="1"/>
</dbReference>
<dbReference type="SUPFAM" id="SSF57845">
    <property type="entry name" value="B-box zinc-binding domain"/>
    <property type="match status" value="1"/>
</dbReference>
<evidence type="ECO:0000313" key="12">
    <source>
        <dbReference type="EnsemblMetazoa" id="CLYHEMP021130.1"/>
    </source>
</evidence>
<dbReference type="PROSITE" id="PS50089">
    <property type="entry name" value="ZF_RING_2"/>
    <property type="match status" value="1"/>
</dbReference>
<evidence type="ECO:0000259" key="10">
    <source>
        <dbReference type="PROSITE" id="PS50089"/>
    </source>
</evidence>
<dbReference type="Pfam" id="PF01436">
    <property type="entry name" value="NHL"/>
    <property type="match status" value="6"/>
</dbReference>
<evidence type="ECO:0000256" key="9">
    <source>
        <dbReference type="PROSITE-ProRule" id="PRU00504"/>
    </source>
</evidence>
<keyword evidence="5 7" id="KW-0863">Zinc-finger</keyword>
<dbReference type="Pfam" id="PF00643">
    <property type="entry name" value="zf-B_box"/>
    <property type="match status" value="1"/>
</dbReference>
<evidence type="ECO:0000256" key="7">
    <source>
        <dbReference type="PROSITE-ProRule" id="PRU00024"/>
    </source>
</evidence>
<keyword evidence="3" id="KW-0479">Metal-binding</keyword>
<dbReference type="InterPro" id="IPR001298">
    <property type="entry name" value="Filamin/ABP280_rpt"/>
</dbReference>
<dbReference type="SMART" id="SM00336">
    <property type="entry name" value="BBOX"/>
    <property type="match status" value="2"/>
</dbReference>
<dbReference type="InterPro" id="IPR001258">
    <property type="entry name" value="NHL_repeat"/>
</dbReference>
<dbReference type="InterPro" id="IPR047153">
    <property type="entry name" value="TRIM45/56/19-like"/>
</dbReference>
<dbReference type="PROSITE" id="PS50194">
    <property type="entry name" value="FILAMIN_REPEAT"/>
    <property type="match status" value="1"/>
</dbReference>
<accession>A0A7M5XCG4</accession>
<dbReference type="SMART" id="SM00557">
    <property type="entry name" value="IG_FLMN"/>
    <property type="match status" value="1"/>
</dbReference>
<keyword evidence="13" id="KW-1185">Reference proteome</keyword>
<dbReference type="Gene3D" id="2.120.10.30">
    <property type="entry name" value="TolB, C-terminal domain"/>
    <property type="match status" value="3"/>
</dbReference>
<evidence type="ECO:0000256" key="5">
    <source>
        <dbReference type="ARBA" id="ARBA00022771"/>
    </source>
</evidence>
<dbReference type="InterPro" id="IPR013083">
    <property type="entry name" value="Znf_RING/FYVE/PHD"/>
</dbReference>
<comment type="similarity">
    <text evidence="1">Belongs to the TRIM/RBCC family.</text>
</comment>
<dbReference type="PROSITE" id="PS00518">
    <property type="entry name" value="ZF_RING_1"/>
    <property type="match status" value="1"/>
</dbReference>
<dbReference type="Gene3D" id="2.60.40.10">
    <property type="entry name" value="Immunoglobulins"/>
    <property type="match status" value="1"/>
</dbReference>
<dbReference type="InterPro" id="IPR027370">
    <property type="entry name" value="Znf-RING_euk"/>
</dbReference>
<feature type="domain" description="B box-type" evidence="11">
    <location>
        <begin position="199"/>
        <end position="240"/>
    </location>
</feature>
<dbReference type="SMART" id="SM00184">
    <property type="entry name" value="RING"/>
    <property type="match status" value="1"/>
</dbReference>
<dbReference type="SUPFAM" id="SSF81296">
    <property type="entry name" value="E set domains"/>
    <property type="match status" value="1"/>
</dbReference>
<feature type="repeat" description="NHL" evidence="9">
    <location>
        <begin position="760"/>
        <end position="799"/>
    </location>
</feature>
<dbReference type="Gene3D" id="4.10.830.40">
    <property type="match status" value="1"/>
</dbReference>
<feature type="repeat" description="NHL" evidence="9">
    <location>
        <begin position="571"/>
        <end position="614"/>
    </location>
</feature>
<dbReference type="SUPFAM" id="SSF101898">
    <property type="entry name" value="NHL repeat"/>
    <property type="match status" value="1"/>
</dbReference>
<evidence type="ECO:0000256" key="1">
    <source>
        <dbReference type="ARBA" id="ARBA00008518"/>
    </source>
</evidence>
<dbReference type="RefSeq" id="XP_066923890.1">
    <property type="nucleotide sequence ID" value="XM_067067789.1"/>
</dbReference>
<name>A0A7M5XCG4_9CNID</name>
<evidence type="ECO:0000256" key="8">
    <source>
        <dbReference type="PROSITE-ProRule" id="PRU00087"/>
    </source>
</evidence>
<dbReference type="CDD" id="cd14954">
    <property type="entry name" value="NHL_TRIM71_like"/>
    <property type="match status" value="1"/>
</dbReference>
<dbReference type="GeneID" id="136811170"/>
<feature type="repeat" description="NHL" evidence="9">
    <location>
        <begin position="712"/>
        <end position="755"/>
    </location>
</feature>
<dbReference type="OrthoDB" id="6018112at2759"/>
<dbReference type="Gene3D" id="3.30.40.10">
    <property type="entry name" value="Zinc/RING finger domain, C3HC4 (zinc finger)"/>
    <property type="match status" value="1"/>
</dbReference>
<organism evidence="12 13">
    <name type="scientific">Clytia hemisphaerica</name>
    <dbReference type="NCBI Taxonomy" id="252671"/>
    <lineage>
        <taxon>Eukaryota</taxon>
        <taxon>Metazoa</taxon>
        <taxon>Cnidaria</taxon>
        <taxon>Hydrozoa</taxon>
        <taxon>Hydroidolina</taxon>
        <taxon>Leptothecata</taxon>
        <taxon>Obeliida</taxon>
        <taxon>Clytiidae</taxon>
        <taxon>Clytia</taxon>
    </lineage>
</organism>
<dbReference type="InterPro" id="IPR000315">
    <property type="entry name" value="Znf_B-box"/>
</dbReference>
<dbReference type="PROSITE" id="PS51125">
    <property type="entry name" value="NHL"/>
    <property type="match status" value="6"/>
</dbReference>
<sequence>MSSTSITLDTSSQQLNRSLVDIICDPPNFQPPNLNNQNTPTSRQQSPQHCLRDINLTCELCQKYFYKPRILSCLHTFCEECLSNNITYAKIPGYEGTQAIIKCLICGEFTSFPEKNLTSMLPYNFFANNAIDYLMIQSQNEKAIQCTACSDKTDAVSRCVECSEFLCLCCVTAHRRIRVTKDHKIIPLDTLRYDQSMVHRPVYCPTHSPEVFTYFCEVCKELVCKDCTILEHRGHKYERLSEALENQKPSVMKLLATNEKEKIPPIARALDDVQDMAARLHARTIATKQAVRSCTERCIREIEERCKILLSNIDNLYREKSDVLHKQQEVLQEKLMKNKAANQFVNYAFQHGSEAEIFELLDLMKTRLTDLNDEDLGYDEPEENDVIDHQFDSKAVEHIAENLGKIATSSVFLSYTKLYGPGVRTAKVEIETFFMIEVFDRKKERCCDHFSPGAIKVKIHAPEGFLINNKITDNRDGTFTVRYTPVTKGRYDVTVKIRGKSFPKNQFSVRVFEGIDYLKIGSNFLCFGERGVKNSEFKQPYGIATNSQGQIYVTDKTNNRVQIFDKFGTFLSEFGSRGTKQGQFSGPEGIAVDQAGMIFVADTENHRIQAFNANGTYHSKFGTKGSEEGELLSPCGIAIDKIGNICVADRGNHRVQVFTPEGKSLLSFGSYGDQYGQLNSPSFLAINNDNWFIVADNGNNRIVCYDSNGLYAQETGAKGSDPGEFSKPNGIVVDQEGFIIVSDTGNNRVQVLTPDLKYFSQFGCHGNNDVEFKQLTDVALTQDGRVAVSDTNNYRVQVF</sequence>
<keyword evidence="2" id="KW-0597">Phosphoprotein</keyword>
<dbReference type="AlphaFoldDB" id="A0A7M5XCG4"/>
<dbReference type="PROSITE" id="PS50119">
    <property type="entry name" value="ZF_BBOX"/>
    <property type="match status" value="2"/>
</dbReference>
<dbReference type="InterPro" id="IPR017868">
    <property type="entry name" value="Filamin/ABP280_repeat-like"/>
</dbReference>
<keyword evidence="6" id="KW-0862">Zinc</keyword>
<evidence type="ECO:0000259" key="11">
    <source>
        <dbReference type="PROSITE" id="PS50119"/>
    </source>
</evidence>
<keyword evidence="4" id="KW-0677">Repeat</keyword>
<evidence type="ECO:0000256" key="3">
    <source>
        <dbReference type="ARBA" id="ARBA00022723"/>
    </source>
</evidence>
<evidence type="ECO:0000256" key="2">
    <source>
        <dbReference type="ARBA" id="ARBA00022553"/>
    </source>
</evidence>
<dbReference type="Pfam" id="PF00630">
    <property type="entry name" value="Filamin"/>
    <property type="match status" value="1"/>
</dbReference>
<feature type="domain" description="RING-type" evidence="10">
    <location>
        <begin position="58"/>
        <end position="106"/>
    </location>
</feature>
<dbReference type="InterPro" id="IPR001841">
    <property type="entry name" value="Znf_RING"/>
</dbReference>
<evidence type="ECO:0000256" key="6">
    <source>
        <dbReference type="ARBA" id="ARBA00022833"/>
    </source>
</evidence>
<dbReference type="EnsemblMetazoa" id="CLYHEMT021130.1">
    <property type="protein sequence ID" value="CLYHEMP021130.1"/>
    <property type="gene ID" value="CLYHEMG021130"/>
</dbReference>
<reference evidence="12" key="1">
    <citation type="submission" date="2021-01" db="UniProtKB">
        <authorList>
            <consortium name="EnsemblMetazoa"/>
        </authorList>
    </citation>
    <scope>IDENTIFICATION</scope>
</reference>
<feature type="repeat" description="NHL" evidence="9">
    <location>
        <begin position="527"/>
        <end position="567"/>
    </location>
</feature>
<dbReference type="Proteomes" id="UP000594262">
    <property type="component" value="Unplaced"/>
</dbReference>
<dbReference type="GO" id="GO:0008270">
    <property type="term" value="F:zinc ion binding"/>
    <property type="evidence" value="ECO:0007669"/>
    <property type="project" value="UniProtKB-KW"/>
</dbReference>
<dbReference type="RefSeq" id="XP_066923891.1">
    <property type="nucleotide sequence ID" value="XM_067067790.1"/>
</dbReference>
<feature type="domain" description="B box-type" evidence="11">
    <location>
        <begin position="141"/>
        <end position="188"/>
    </location>
</feature>
<evidence type="ECO:0000313" key="13">
    <source>
        <dbReference type="Proteomes" id="UP000594262"/>
    </source>
</evidence>